<dbReference type="InterPro" id="IPR013780">
    <property type="entry name" value="Glyco_hydro_b"/>
</dbReference>
<dbReference type="InterPro" id="IPR013783">
    <property type="entry name" value="Ig-like_fold"/>
</dbReference>
<keyword evidence="8 10" id="KW-0320">Glycogen biosynthesis</keyword>
<dbReference type="InterPro" id="IPR006407">
    <property type="entry name" value="GlgB"/>
</dbReference>
<dbReference type="NCBIfam" id="TIGR01515">
    <property type="entry name" value="branching_enzym"/>
    <property type="match status" value="1"/>
</dbReference>
<dbReference type="AlphaFoldDB" id="A0A809S8P9"/>
<dbReference type="EC" id="2.4.1.18" evidence="10"/>
<dbReference type="InterPro" id="IPR054169">
    <property type="entry name" value="GlgB_N"/>
</dbReference>
<protein>
    <recommendedName>
        <fullName evidence="10">1,4-alpha-glucan branching enzyme GlgB</fullName>
        <ecNumber evidence="10">2.4.1.18</ecNumber>
    </recommendedName>
    <alternativeName>
        <fullName evidence="10">1,4-alpha-D-glucan:1,4-alpha-D-glucan 6-glucosyl-transferase</fullName>
    </alternativeName>
    <alternativeName>
        <fullName evidence="10">Alpha-(1-&gt;4)-glucan branching enzyme</fullName>
    </alternativeName>
    <alternativeName>
        <fullName evidence="10">Glycogen branching enzyme</fullName>
        <shortName evidence="10">BE</shortName>
    </alternativeName>
</protein>
<dbReference type="NCBIfam" id="NF003811">
    <property type="entry name" value="PRK05402.1"/>
    <property type="match status" value="1"/>
</dbReference>
<dbReference type="FunFam" id="3.20.20.80:FF:000003">
    <property type="entry name" value="1,4-alpha-glucan branching enzyme GlgB"/>
    <property type="match status" value="1"/>
</dbReference>
<dbReference type="InterPro" id="IPR014756">
    <property type="entry name" value="Ig_E-set"/>
</dbReference>
<evidence type="ECO:0000256" key="3">
    <source>
        <dbReference type="ARBA" id="ARBA00004964"/>
    </source>
</evidence>
<evidence type="ECO:0000313" key="14">
    <source>
        <dbReference type="Proteomes" id="UP000662914"/>
    </source>
</evidence>
<dbReference type="Pfam" id="PF02806">
    <property type="entry name" value="Alpha-amylase_C"/>
    <property type="match status" value="1"/>
</dbReference>
<organism evidence="13 14">
    <name type="scientific">Candidatus Desulfobacillus denitrificans</name>
    <dbReference type="NCBI Taxonomy" id="2608985"/>
    <lineage>
        <taxon>Bacteria</taxon>
        <taxon>Pseudomonadati</taxon>
        <taxon>Pseudomonadota</taxon>
        <taxon>Betaproteobacteria</taxon>
        <taxon>Candidatus Desulfobacillus</taxon>
    </lineage>
</organism>
<dbReference type="InterPro" id="IPR037439">
    <property type="entry name" value="Branching_enzy"/>
</dbReference>
<dbReference type="Pfam" id="PF00128">
    <property type="entry name" value="Alpha-amylase"/>
    <property type="match status" value="2"/>
</dbReference>
<evidence type="ECO:0000256" key="4">
    <source>
        <dbReference type="ARBA" id="ARBA00009000"/>
    </source>
</evidence>
<comment type="similarity">
    <text evidence="4 10">Belongs to the glycosyl hydrolase 13 family. GlgB subfamily.</text>
</comment>
<dbReference type="InterPro" id="IPR006048">
    <property type="entry name" value="A-amylase/branching_C"/>
</dbReference>
<name>A0A809S8P9_9PROT</name>
<dbReference type="GO" id="GO:0005829">
    <property type="term" value="C:cytosol"/>
    <property type="evidence" value="ECO:0007669"/>
    <property type="project" value="TreeGrafter"/>
</dbReference>
<proteinExistence type="inferred from homology"/>
<dbReference type="FunFam" id="2.60.40.1180:FF:000002">
    <property type="entry name" value="1,4-alpha-glucan branching enzyme GlgB"/>
    <property type="match status" value="1"/>
</dbReference>
<dbReference type="SUPFAM" id="SSF51011">
    <property type="entry name" value="Glycosyl hydrolase domain"/>
    <property type="match status" value="1"/>
</dbReference>
<dbReference type="Gene3D" id="2.60.40.10">
    <property type="entry name" value="Immunoglobulins"/>
    <property type="match status" value="2"/>
</dbReference>
<dbReference type="GO" id="GO:0005978">
    <property type="term" value="P:glycogen biosynthetic process"/>
    <property type="evidence" value="ECO:0007669"/>
    <property type="project" value="UniProtKB-UniRule"/>
</dbReference>
<dbReference type="PANTHER" id="PTHR43651">
    <property type="entry name" value="1,4-ALPHA-GLUCAN-BRANCHING ENZYME"/>
    <property type="match status" value="1"/>
</dbReference>
<dbReference type="SMART" id="SM00642">
    <property type="entry name" value="Aamy"/>
    <property type="match status" value="1"/>
</dbReference>
<keyword evidence="5 10" id="KW-0321">Glycogen metabolism</keyword>
<dbReference type="KEGG" id="ddz:DSYM_04430"/>
<dbReference type="PIRSF" id="PIRSF000463">
    <property type="entry name" value="GlgB"/>
    <property type="match status" value="1"/>
</dbReference>
<evidence type="ECO:0000313" key="13">
    <source>
        <dbReference type="EMBL" id="BBO19744.1"/>
    </source>
</evidence>
<keyword evidence="9 10" id="KW-0119">Carbohydrate metabolism</keyword>
<evidence type="ECO:0000256" key="6">
    <source>
        <dbReference type="ARBA" id="ARBA00022676"/>
    </source>
</evidence>
<dbReference type="InterPro" id="IPR006047">
    <property type="entry name" value="GH13_cat_dom"/>
</dbReference>
<dbReference type="Gene3D" id="2.60.40.1180">
    <property type="entry name" value="Golgi alpha-mannosidase II"/>
    <property type="match status" value="1"/>
</dbReference>
<comment type="subunit">
    <text evidence="10">Monomer.</text>
</comment>
<evidence type="ECO:0000256" key="7">
    <source>
        <dbReference type="ARBA" id="ARBA00022679"/>
    </source>
</evidence>
<evidence type="ECO:0000256" key="1">
    <source>
        <dbReference type="ARBA" id="ARBA00000826"/>
    </source>
</evidence>
<feature type="domain" description="Glycosyl hydrolase family 13 catalytic" evidence="12">
    <location>
        <begin position="256"/>
        <end position="607"/>
    </location>
</feature>
<evidence type="ECO:0000256" key="11">
    <source>
        <dbReference type="PIRSR" id="PIRSR000463-1"/>
    </source>
</evidence>
<dbReference type="Proteomes" id="UP000662914">
    <property type="component" value="Chromosome"/>
</dbReference>
<dbReference type="EMBL" id="AP021857">
    <property type="protein sequence ID" value="BBO19744.1"/>
    <property type="molecule type" value="Genomic_DNA"/>
</dbReference>
<dbReference type="UniPathway" id="UPA00164"/>
<evidence type="ECO:0000256" key="8">
    <source>
        <dbReference type="ARBA" id="ARBA00023056"/>
    </source>
</evidence>
<dbReference type="GO" id="GO:0043169">
    <property type="term" value="F:cation binding"/>
    <property type="evidence" value="ECO:0007669"/>
    <property type="project" value="InterPro"/>
</dbReference>
<evidence type="ECO:0000256" key="9">
    <source>
        <dbReference type="ARBA" id="ARBA00023277"/>
    </source>
</evidence>
<dbReference type="CDD" id="cd02855">
    <property type="entry name" value="E_set_GBE_prok_N"/>
    <property type="match status" value="1"/>
</dbReference>
<dbReference type="InterPro" id="IPR017853">
    <property type="entry name" value="GH"/>
</dbReference>
<dbReference type="Gene3D" id="3.20.20.80">
    <property type="entry name" value="Glycosidases"/>
    <property type="match status" value="1"/>
</dbReference>
<evidence type="ECO:0000259" key="12">
    <source>
        <dbReference type="SMART" id="SM00642"/>
    </source>
</evidence>
<comment type="function">
    <text evidence="2 10">Catalyzes the formation of the alpha-1,6-glucosidic linkages in glycogen by scission of a 1,4-alpha-linked oligosaccharide from growing alpha-1,4-glucan chains and the subsequent attachment of the oligosaccharide to the alpha-1,6 position.</text>
</comment>
<dbReference type="Pfam" id="PF02922">
    <property type="entry name" value="CBM_48"/>
    <property type="match status" value="1"/>
</dbReference>
<keyword evidence="6 10" id="KW-0328">Glycosyltransferase</keyword>
<gene>
    <name evidence="10" type="primary">glgB</name>
    <name evidence="13" type="ORF">DSYM_04430</name>
</gene>
<dbReference type="HAMAP" id="MF_00685">
    <property type="entry name" value="GlgB"/>
    <property type="match status" value="1"/>
</dbReference>
<dbReference type="InterPro" id="IPR044143">
    <property type="entry name" value="GlgB_N_E_set_prok"/>
</dbReference>
<dbReference type="InterPro" id="IPR004193">
    <property type="entry name" value="Glyco_hydro_13_N"/>
</dbReference>
<comment type="pathway">
    <text evidence="3 10">Glycan biosynthesis; glycogen biosynthesis.</text>
</comment>
<dbReference type="Pfam" id="PF22019">
    <property type="entry name" value="GlgB_N"/>
    <property type="match status" value="1"/>
</dbReference>
<dbReference type="SUPFAM" id="SSF51445">
    <property type="entry name" value="(Trans)glycosidases"/>
    <property type="match status" value="1"/>
</dbReference>
<dbReference type="GO" id="GO:0004553">
    <property type="term" value="F:hydrolase activity, hydrolyzing O-glycosyl compounds"/>
    <property type="evidence" value="ECO:0007669"/>
    <property type="project" value="InterPro"/>
</dbReference>
<evidence type="ECO:0000256" key="10">
    <source>
        <dbReference type="HAMAP-Rule" id="MF_00685"/>
    </source>
</evidence>
<reference evidence="13" key="1">
    <citation type="journal article" name="DNA Res.">
        <title>The physiological potential of anammox bacteria as revealed by their core genome structure.</title>
        <authorList>
            <person name="Okubo T."/>
            <person name="Toyoda A."/>
            <person name="Fukuhara K."/>
            <person name="Uchiyama I."/>
            <person name="Harigaya Y."/>
            <person name="Kuroiwa M."/>
            <person name="Suzuki T."/>
            <person name="Murakami Y."/>
            <person name="Suwa Y."/>
            <person name="Takami H."/>
        </authorList>
    </citation>
    <scope>NUCLEOTIDE SEQUENCE</scope>
    <source>
        <strain evidence="13">317325-3</strain>
    </source>
</reference>
<dbReference type="NCBIfam" id="NF008967">
    <property type="entry name" value="PRK12313.1"/>
    <property type="match status" value="1"/>
</dbReference>
<feature type="active site" description="Proton donor" evidence="10 11">
    <location>
        <position position="466"/>
    </location>
</feature>
<feature type="active site" description="Nucleophile" evidence="10 11">
    <location>
        <position position="413"/>
    </location>
</feature>
<dbReference type="GO" id="GO:0003844">
    <property type="term" value="F:1,4-alpha-glucan branching enzyme activity"/>
    <property type="evidence" value="ECO:0007669"/>
    <property type="project" value="UniProtKB-UniRule"/>
</dbReference>
<evidence type="ECO:0000256" key="2">
    <source>
        <dbReference type="ARBA" id="ARBA00002953"/>
    </source>
</evidence>
<accession>A0A809S8P9</accession>
<dbReference type="CDD" id="cd11322">
    <property type="entry name" value="AmyAc_Glg_BE"/>
    <property type="match status" value="1"/>
</dbReference>
<comment type="catalytic activity">
    <reaction evidence="1 10">
        <text>Transfers a segment of a (1-&gt;4)-alpha-D-glucan chain to a primary hydroxy group in a similar glucan chain.</text>
        <dbReference type="EC" id="2.4.1.18"/>
    </reaction>
</comment>
<dbReference type="PANTHER" id="PTHR43651:SF3">
    <property type="entry name" value="1,4-ALPHA-GLUCAN-BRANCHING ENZYME"/>
    <property type="match status" value="1"/>
</dbReference>
<dbReference type="SUPFAM" id="SSF81296">
    <property type="entry name" value="E set domains"/>
    <property type="match status" value="2"/>
</dbReference>
<evidence type="ECO:0000256" key="5">
    <source>
        <dbReference type="ARBA" id="ARBA00022600"/>
    </source>
</evidence>
<sequence length="732" mass="82072">MNVNAKPPPSGRRPAPPWSRLLQAREHDPFACLGPARDGAGWRLRVFRPDADAVALETPAGAQALTRVDAAGVFEWRGSALPDAPYTLLLSVGGATLRGHDAYAFAPAASAHDLYLFSEGRNYQAYRLLGVRLESRRGVDGACFRVWAPSAERVSVVGEFNRWDGRLHQMASLGASGVWELFIPGLAADTLYKYEIRNRASGAVFAKTDPYGQRFELRPATAACVPPPPRHAWGDADWLARRAQWDWLHAPVSIYELHAGSWKRHPGGRFYTYRELAEHLLPYVRDMGYTHIELLPLSEHPLDESWGYQTTGYFAPTRRFGDPDDLRCFIDACHRAGIGVLLDWAPGHFPEDDFALAHFDGSSLYEHEDPRLKRHPDWGTHVFNYGRKEVKSFLLSSAHYWLAEFHFDGLRVDAVASMLYLDYSRQAGEWQPNRYGGRENLEAIDFLRELNVMVHAEFPGALTIAEESTAWPMVSRPTHLGGLGFSMKWNMGWMNDTLAYFAHDPVHRRYHHGQLTFGQLYAYTENFVLPLSHDEVVHGKGSLIGKMPGDDWQKFANLRLLLAWQMTSPGKKLNFMGGELGQRNEWNAGGELDWWLLQHAPHAGLQRLARDLNRLYRDIPALHEQDFEAAGFAWSDCHDADQSVLSFLRYGRDGACVLVALNFTPVPRRGYRIGVPRAGGWREILNSDSSYYGGGDLGNGGVVDAQPAPLHGFPAHLELTLPPLAAIVLLPA</sequence>
<keyword evidence="7 10" id="KW-0808">Transferase</keyword>